<feature type="compositionally biased region" description="Gly residues" evidence="1">
    <location>
        <begin position="202"/>
        <end position="219"/>
    </location>
</feature>
<dbReference type="Proteomes" id="UP000286931">
    <property type="component" value="Unassembled WGS sequence"/>
</dbReference>
<dbReference type="EMBL" id="BIFH01000014">
    <property type="protein sequence ID" value="GCD93498.1"/>
    <property type="molecule type" value="Genomic_DNA"/>
</dbReference>
<gene>
    <name evidence="2" type="ORF">EHYA_01142</name>
</gene>
<comment type="caution">
    <text evidence="2">The sequence shown here is derived from an EMBL/GenBank/DDBJ whole genome shotgun (WGS) entry which is preliminary data.</text>
</comment>
<evidence type="ECO:0000313" key="2">
    <source>
        <dbReference type="EMBL" id="GCD93498.1"/>
    </source>
</evidence>
<proteinExistence type="predicted"/>
<evidence type="ECO:0000313" key="3">
    <source>
        <dbReference type="Proteomes" id="UP000286931"/>
    </source>
</evidence>
<name>A0A401YG12_9ACTN</name>
<organism evidence="2 3">
    <name type="scientific">Embleya hyalina</name>
    <dbReference type="NCBI Taxonomy" id="516124"/>
    <lineage>
        <taxon>Bacteria</taxon>
        <taxon>Bacillati</taxon>
        <taxon>Actinomycetota</taxon>
        <taxon>Actinomycetes</taxon>
        <taxon>Kitasatosporales</taxon>
        <taxon>Streptomycetaceae</taxon>
        <taxon>Embleya</taxon>
    </lineage>
</organism>
<accession>A0A401YG12</accession>
<sequence length="1559" mass="168268">MSGVQVANKALLVGLLFEGAAVGDLGRVRHRLGDDVIATLLGDKRLTSRLRSLAVLDPDPWVRRTVAANSSGLTPADLGALLEQPDPVVDRIVYAHPEATAWMRRVVLTPGRYPDEPHPLAALHAELLALPAETALPRRLGAAVVADRPELVVHALRVCAGTLTVAEELRGLLSLQRYGGGGLLGEAVRYVRPEVAALAGSGAEGSGAAEGSGDAGSGGADPAAAAVEEAEGAVGLIAELRAGIRPTTWRRAVDWAAVTEAHRDEPLPEAIAVVLAADAECPEELLVALYTAYPTAVGPVARPAPAVLRAAIDLPKHPALARIAVLTRDSAEPADVARIIHEVTPARTAVATLLELPEHAELRDLLHRHLGAHGDRWHTLRAVLPRYRATLPALLAEIAAGTVTAPAEPVGGPPPTLTKPYRHLLTSADPDDLREVLPALPDALVRDLLSSGSLPRRVHEAAITSTDPRAWEALARNIGLDVRELARLVDKQVPAVDAAAYMSMRSTPSLRRTIVRRTPLDPGLRKELLAGGDRRTLLPLVACGEPELAARAVEFGCRKIAQQYAYIRVWERHGPEGVRELLTTTAKSTAAQIRKRVEAALKAEDGLADLRASGEPYDDPATLPNRFQTRTSRTTVRDLVHEPYAHDFPLLMAANRAEPFAYEALDDLIRHEDATDADRASLQLELVNFMREYGRRAVDLSPQEWLRTKAFNRDEDWADAAVEHGLLDPVHLVDVAYPAHAVVASIERMSPTRVVDPMRDRLTELTRDHLAGHTEALAIAVGLVDEFNGSLAELVTLAGQAAGPRPDAEEVARADAAALARARLEAAETALTASVPTTAEPATPAANERRGRERATEPDRTSRLVAVDLLRTLAGAAGGDPEAAPVPDDPAVLAALASLSTFDAPGYEYPGWLYGACFASTSVEPRVALGRRVFDESIANDLIDLGEPEVLAALGENKGLEKPTTDRVAAILAGTPTERPAQYPSGDTWPSAAAPSAFLRWIREYFEQGRGGGGEYLAEGAYRHGIVGPTDILGILPTRALTPLPRKWRHRVVADPIKRAVGTLVADRLGVDPDRWLRALTAMGTAADRPITELLEMADGSGPVAEADREAAWQRLESPHTIEAATVREPGWRVRRAWRWPAADLLLHASAEALVAILPRLGPHAYPSLWAYSWHVEHSSRALDEYPFLANDHVALRIVATHTENPVVLKRLLQLDDPELNHDLYGSPLEDEGASIRRVVLSRVPQGRPATGPDDLLALDPDLRAQLLMDHRPTASLLSALRLKVEAADPEVVEHALRQLGRKVSLSDRLIGVRGLLRHGGADRIGALVEEGVLGATAGRLVAKALTEADPDATLTARIDRERGGDRLVAKLRRCAGAADTDEAMDLPYIQDWDLILAEHEREPFPREVLSRLVRHRDSPARLLELGPVDFHSARRSAVLDRAHALASIAYGQSALGDATWYTHLDDLVTRGHLTGRDLVHRARGAATILRWIAESTHRLEAPTRIRTAGHEAQAEIASILTTGKPQWPHVYAALTAQDPTWQAESPGSTIHNLLTRTA</sequence>
<feature type="compositionally biased region" description="Low complexity" evidence="1">
    <location>
        <begin position="830"/>
        <end position="846"/>
    </location>
</feature>
<feature type="region of interest" description="Disordered" evidence="1">
    <location>
        <begin position="830"/>
        <end position="860"/>
    </location>
</feature>
<reference evidence="2 3" key="1">
    <citation type="submission" date="2018-12" db="EMBL/GenBank/DDBJ databases">
        <title>Draft genome sequence of Embleya hyalina NBRC 13850T.</title>
        <authorList>
            <person name="Komaki H."/>
            <person name="Hosoyama A."/>
            <person name="Kimura A."/>
            <person name="Ichikawa N."/>
            <person name="Tamura T."/>
        </authorList>
    </citation>
    <scope>NUCLEOTIDE SEQUENCE [LARGE SCALE GENOMIC DNA]</scope>
    <source>
        <strain evidence="2 3">NBRC 13850</strain>
    </source>
</reference>
<feature type="region of interest" description="Disordered" evidence="1">
    <location>
        <begin position="201"/>
        <end position="223"/>
    </location>
</feature>
<keyword evidence="3" id="KW-1185">Reference proteome</keyword>
<protein>
    <submittedName>
        <fullName evidence="2">Uncharacterized protein</fullName>
    </submittedName>
</protein>
<evidence type="ECO:0000256" key="1">
    <source>
        <dbReference type="SAM" id="MobiDB-lite"/>
    </source>
</evidence>
<feature type="compositionally biased region" description="Basic and acidic residues" evidence="1">
    <location>
        <begin position="847"/>
        <end position="860"/>
    </location>
</feature>